<proteinExistence type="predicted"/>
<comment type="caution">
    <text evidence="1">The sequence shown here is derived from an EMBL/GenBank/DDBJ whole genome shotgun (WGS) entry which is preliminary data.</text>
</comment>
<dbReference type="OrthoDB" id="184880at2759"/>
<dbReference type="Proteomes" id="UP001150266">
    <property type="component" value="Unassembled WGS sequence"/>
</dbReference>
<dbReference type="SUPFAM" id="SSF53335">
    <property type="entry name" value="S-adenosyl-L-methionine-dependent methyltransferases"/>
    <property type="match status" value="1"/>
</dbReference>
<gene>
    <name evidence="1" type="ORF">J3R30DRAFT_1034351</name>
</gene>
<evidence type="ECO:0008006" key="3">
    <source>
        <dbReference type="Google" id="ProtNLM"/>
    </source>
</evidence>
<dbReference type="CDD" id="cd02440">
    <property type="entry name" value="AdoMet_MTases"/>
    <property type="match status" value="1"/>
</dbReference>
<sequence>MLKSEQPRYYASTQYILPADQAETARLNEQHIIILKAFENRLFLAPLNLNTGDRVLESAAGSGIWAVEFAEANHVNGNEVEIECIDISSKQFPTTPGPPHVHFSIHSVTSLPLEWVNTFSYIHQRFVVLALNDSLWRSSIKELFRVLKLGGWIELVELETKRLHSNLGPCTDKLCSWVDKLYAEKGIIQDISVYLCPILEEAGFIDVHCETREVPVGGLVKQVGNGYTGEHCGKVCMAMKEFLINKGVSDFVTEKEFDELVEGAVPEWNNSKDAYVRYYTIFAQKPVFS</sequence>
<keyword evidence="2" id="KW-1185">Reference proteome</keyword>
<dbReference type="Pfam" id="PF13489">
    <property type="entry name" value="Methyltransf_23"/>
    <property type="match status" value="1"/>
</dbReference>
<dbReference type="InterPro" id="IPR029063">
    <property type="entry name" value="SAM-dependent_MTases_sf"/>
</dbReference>
<dbReference type="PANTHER" id="PTHR43591">
    <property type="entry name" value="METHYLTRANSFERASE"/>
    <property type="match status" value="1"/>
</dbReference>
<organism evidence="1 2">
    <name type="scientific">Lentinula aciculospora</name>
    <dbReference type="NCBI Taxonomy" id="153920"/>
    <lineage>
        <taxon>Eukaryota</taxon>
        <taxon>Fungi</taxon>
        <taxon>Dikarya</taxon>
        <taxon>Basidiomycota</taxon>
        <taxon>Agaricomycotina</taxon>
        <taxon>Agaricomycetes</taxon>
        <taxon>Agaricomycetidae</taxon>
        <taxon>Agaricales</taxon>
        <taxon>Marasmiineae</taxon>
        <taxon>Omphalotaceae</taxon>
        <taxon>Lentinula</taxon>
    </lineage>
</organism>
<evidence type="ECO:0000313" key="1">
    <source>
        <dbReference type="EMBL" id="KAJ4472099.1"/>
    </source>
</evidence>
<dbReference type="PANTHER" id="PTHR43591:SF50">
    <property type="entry name" value="METHYLTRANSFERASE DOMAIN-CONTAINING PROTEIN-RELATED"/>
    <property type="match status" value="1"/>
</dbReference>
<accession>A0A9W9A2X0</accession>
<dbReference type="EMBL" id="JAOTPV010000021">
    <property type="protein sequence ID" value="KAJ4472099.1"/>
    <property type="molecule type" value="Genomic_DNA"/>
</dbReference>
<reference evidence="1" key="1">
    <citation type="submission" date="2022-08" db="EMBL/GenBank/DDBJ databases">
        <title>A Global Phylogenomic Analysis of the Shiitake Genus Lentinula.</title>
        <authorList>
            <consortium name="DOE Joint Genome Institute"/>
            <person name="Sierra-Patev S."/>
            <person name="Min B."/>
            <person name="Naranjo-Ortiz M."/>
            <person name="Looney B."/>
            <person name="Konkel Z."/>
            <person name="Slot J.C."/>
            <person name="Sakamoto Y."/>
            <person name="Steenwyk J.L."/>
            <person name="Rokas A."/>
            <person name="Carro J."/>
            <person name="Camarero S."/>
            <person name="Ferreira P."/>
            <person name="Molpeceres G."/>
            <person name="Ruiz-Duenas F.J."/>
            <person name="Serrano A."/>
            <person name="Henrissat B."/>
            <person name="Drula E."/>
            <person name="Hughes K.W."/>
            <person name="Mata J.L."/>
            <person name="Ishikawa N.K."/>
            <person name="Vargas-Isla R."/>
            <person name="Ushijima S."/>
            <person name="Smith C.A."/>
            <person name="Ahrendt S."/>
            <person name="Andreopoulos W."/>
            <person name="He G."/>
            <person name="Labutti K."/>
            <person name="Lipzen A."/>
            <person name="Ng V."/>
            <person name="Riley R."/>
            <person name="Sandor L."/>
            <person name="Barry K."/>
            <person name="Martinez A.T."/>
            <person name="Xiao Y."/>
            <person name="Gibbons J.G."/>
            <person name="Terashima K."/>
            <person name="Grigoriev I.V."/>
            <person name="Hibbett D.S."/>
        </authorList>
    </citation>
    <scope>NUCLEOTIDE SEQUENCE</scope>
    <source>
        <strain evidence="1">JLM2183</strain>
    </source>
</reference>
<protein>
    <recommendedName>
        <fullName evidence="3">S-adenosyl-L-methionine-dependent methyltransferase</fullName>
    </recommendedName>
</protein>
<evidence type="ECO:0000313" key="2">
    <source>
        <dbReference type="Proteomes" id="UP001150266"/>
    </source>
</evidence>
<dbReference type="AlphaFoldDB" id="A0A9W9A2X0"/>
<dbReference type="Gene3D" id="3.40.50.150">
    <property type="entry name" value="Vaccinia Virus protein VP39"/>
    <property type="match status" value="1"/>
</dbReference>
<name>A0A9W9A2X0_9AGAR</name>